<organism evidence="1 4">
    <name type="scientific">Myxococcus fulvus</name>
    <dbReference type="NCBI Taxonomy" id="33"/>
    <lineage>
        <taxon>Bacteria</taxon>
        <taxon>Pseudomonadati</taxon>
        <taxon>Myxococcota</taxon>
        <taxon>Myxococcia</taxon>
        <taxon>Myxococcales</taxon>
        <taxon>Cystobacterineae</taxon>
        <taxon>Myxococcaceae</taxon>
        <taxon>Myxococcus</taxon>
    </lineage>
</organism>
<protein>
    <submittedName>
        <fullName evidence="1">Uncharacterized protein</fullName>
    </submittedName>
</protein>
<dbReference type="EMBL" id="BJXR01000020">
    <property type="protein sequence ID" value="GEN07146.1"/>
    <property type="molecule type" value="Genomic_DNA"/>
</dbReference>
<evidence type="ECO:0000313" key="4">
    <source>
        <dbReference type="Proteomes" id="UP000321514"/>
    </source>
</evidence>
<name>A0A511SZ25_MYXFU</name>
<dbReference type="AlphaFoldDB" id="A0A511SZ25"/>
<dbReference type="Proteomes" id="UP000183760">
    <property type="component" value="Unassembled WGS sequence"/>
</dbReference>
<dbReference type="EMBL" id="FOIB01000004">
    <property type="protein sequence ID" value="SET99037.1"/>
    <property type="molecule type" value="Genomic_DNA"/>
</dbReference>
<reference evidence="1 4" key="2">
    <citation type="submission" date="2019-07" db="EMBL/GenBank/DDBJ databases">
        <title>Whole genome shotgun sequence of Myxococcus fulvus NBRC 100333.</title>
        <authorList>
            <person name="Hosoyama A."/>
            <person name="Uohara A."/>
            <person name="Ohji S."/>
            <person name="Ichikawa N."/>
        </authorList>
    </citation>
    <scope>NUCLEOTIDE SEQUENCE [LARGE SCALE GENOMIC DNA]</scope>
    <source>
        <strain evidence="1 4">NBRC 100333</strain>
    </source>
</reference>
<accession>A0A511SZ25</accession>
<dbReference type="RefSeq" id="WP_046716317.1">
    <property type="nucleotide sequence ID" value="NZ_BJXR01000020.1"/>
</dbReference>
<dbReference type="OrthoDB" id="5383021at2"/>
<evidence type="ECO:0000313" key="3">
    <source>
        <dbReference type="Proteomes" id="UP000183760"/>
    </source>
</evidence>
<reference evidence="2 3" key="1">
    <citation type="submission" date="2016-10" db="EMBL/GenBank/DDBJ databases">
        <authorList>
            <person name="Varghese N."/>
            <person name="Submissions S."/>
        </authorList>
    </citation>
    <scope>NUCLEOTIDE SEQUENCE [LARGE SCALE GENOMIC DNA]</scope>
    <source>
        <strain evidence="2 3">DSM 16525</strain>
    </source>
</reference>
<proteinExistence type="predicted"/>
<evidence type="ECO:0000313" key="1">
    <source>
        <dbReference type="EMBL" id="GEN07146.1"/>
    </source>
</evidence>
<comment type="caution">
    <text evidence="1">The sequence shown here is derived from an EMBL/GenBank/DDBJ whole genome shotgun (WGS) entry which is preliminary data.</text>
</comment>
<sequence>MAEGTWGNCKGCRYFASDKPNPSDNETQRCMQASLRTFDLKVSGASGCNAYEARAGIGSQPQQEPVQPAH</sequence>
<keyword evidence="3" id="KW-1185">Reference proteome</keyword>
<evidence type="ECO:0000313" key="2">
    <source>
        <dbReference type="EMBL" id="SET99037.1"/>
    </source>
</evidence>
<dbReference type="Proteomes" id="UP000321514">
    <property type="component" value="Unassembled WGS sequence"/>
</dbReference>
<gene>
    <name evidence="1" type="ORF">MFU01_21830</name>
    <name evidence="2" type="ORF">SAMN05443572_104229</name>
</gene>